<dbReference type="Pfam" id="PF13279">
    <property type="entry name" value="4HBT_2"/>
    <property type="match status" value="1"/>
</dbReference>
<protein>
    <recommendedName>
        <fullName evidence="3">Thioesterase</fullName>
    </recommendedName>
</protein>
<dbReference type="GO" id="GO:0047617">
    <property type="term" value="F:fatty acyl-CoA hydrolase activity"/>
    <property type="evidence" value="ECO:0007669"/>
    <property type="project" value="TreeGrafter"/>
</dbReference>
<dbReference type="InterPro" id="IPR050563">
    <property type="entry name" value="4-hydroxybenzoyl-CoA_TE"/>
</dbReference>
<dbReference type="OrthoDB" id="7597365at2"/>
<dbReference type="EMBL" id="AONQ01000024">
    <property type="protein sequence ID" value="EME69956.1"/>
    <property type="molecule type" value="Genomic_DNA"/>
</dbReference>
<accession>M2YAA8</accession>
<name>M2YAA8_9PROT</name>
<proteinExistence type="predicted"/>
<comment type="caution">
    <text evidence="1">The sequence shown here is derived from an EMBL/GenBank/DDBJ whole genome shotgun (WGS) entry which is preliminary data.</text>
</comment>
<evidence type="ECO:0000313" key="2">
    <source>
        <dbReference type="Proteomes" id="UP000011744"/>
    </source>
</evidence>
<dbReference type="PANTHER" id="PTHR31793:SF2">
    <property type="entry name" value="BLR1345 PROTEIN"/>
    <property type="match status" value="1"/>
</dbReference>
<dbReference type="InterPro" id="IPR029069">
    <property type="entry name" value="HotDog_dom_sf"/>
</dbReference>
<dbReference type="PANTHER" id="PTHR31793">
    <property type="entry name" value="4-HYDROXYBENZOYL-COA THIOESTERASE FAMILY MEMBER"/>
    <property type="match status" value="1"/>
</dbReference>
<dbReference type="RefSeq" id="WP_008617106.1">
    <property type="nucleotide sequence ID" value="NZ_AONQ01000024.1"/>
</dbReference>
<dbReference type="STRING" id="1244869.H261_10417"/>
<dbReference type="SUPFAM" id="SSF54637">
    <property type="entry name" value="Thioesterase/thiol ester dehydrase-isomerase"/>
    <property type="match status" value="1"/>
</dbReference>
<dbReference type="CDD" id="cd00586">
    <property type="entry name" value="4HBT"/>
    <property type="match status" value="1"/>
</dbReference>
<gene>
    <name evidence="1" type="ORF">H261_10417</name>
</gene>
<keyword evidence="2" id="KW-1185">Reference proteome</keyword>
<dbReference type="eggNOG" id="COG0824">
    <property type="taxonomic scope" value="Bacteria"/>
</dbReference>
<organism evidence="1 2">
    <name type="scientific">Paramagnetospirillum caucaseum</name>
    <dbReference type="NCBI Taxonomy" id="1244869"/>
    <lineage>
        <taxon>Bacteria</taxon>
        <taxon>Pseudomonadati</taxon>
        <taxon>Pseudomonadota</taxon>
        <taxon>Alphaproteobacteria</taxon>
        <taxon>Rhodospirillales</taxon>
        <taxon>Magnetospirillaceae</taxon>
        <taxon>Paramagnetospirillum</taxon>
    </lineage>
</organism>
<evidence type="ECO:0000313" key="1">
    <source>
        <dbReference type="EMBL" id="EME69956.1"/>
    </source>
</evidence>
<evidence type="ECO:0008006" key="3">
    <source>
        <dbReference type="Google" id="ProtNLM"/>
    </source>
</evidence>
<dbReference type="Gene3D" id="3.10.129.10">
    <property type="entry name" value="Hotdog Thioesterase"/>
    <property type="match status" value="1"/>
</dbReference>
<dbReference type="Proteomes" id="UP000011744">
    <property type="component" value="Unassembled WGS sequence"/>
</dbReference>
<reference evidence="1 2" key="1">
    <citation type="journal article" date="2014" name="Genome Announc.">
        <title>Draft Genome Sequence of Magnetospirillum sp. Strain SO-1, a Freshwater Magnetotactic Bacterium Isolated from the Ol'khovka River, Russia.</title>
        <authorList>
            <person name="Grouzdev D.S."/>
            <person name="Dziuba M.V."/>
            <person name="Sukhacheva M.S."/>
            <person name="Mardanov A.V."/>
            <person name="Beletskiy A.V."/>
            <person name="Kuznetsov B.B."/>
            <person name="Skryabin K.G."/>
        </authorList>
    </citation>
    <scope>NUCLEOTIDE SEQUENCE [LARGE SCALE GENOMIC DNA]</scope>
    <source>
        <strain evidence="1 2">SO-1</strain>
    </source>
</reference>
<sequence>MAILITYRGTTYPWQCDHMGHVNVMWHVSKFDEATWPFFSAMGLTPSYLRGRYAMAAVQQNITYRAELLAGDIIEVRSRVLEVRDKVIRYVHELYRIEPEALCTVCELTTVHFDRETRRSCPLPPEIRAQATRLMDHDA</sequence>
<dbReference type="AlphaFoldDB" id="M2YAA8"/>